<comment type="subcellular location">
    <subcellularLocation>
        <location evidence="1">Cytoplasm</location>
    </subcellularLocation>
</comment>
<dbReference type="EMBL" id="SWAV01000002">
    <property type="protein sequence ID" value="TKA92591.1"/>
    <property type="molecule type" value="Genomic_DNA"/>
</dbReference>
<dbReference type="Proteomes" id="UP000305198">
    <property type="component" value="Unassembled WGS sequence"/>
</dbReference>
<comment type="catalytic activity">
    <reaction evidence="13 17">
        <text>N(6)-[(R)-dihydrolipoyl]-L-lysyl-[protein] + NAD(+) = N(6)-[(R)-lipoyl]-L-lysyl-[protein] + NADH + H(+)</text>
        <dbReference type="Rhea" id="RHEA:15045"/>
        <dbReference type="Rhea" id="RHEA-COMP:10474"/>
        <dbReference type="Rhea" id="RHEA-COMP:10475"/>
        <dbReference type="ChEBI" id="CHEBI:15378"/>
        <dbReference type="ChEBI" id="CHEBI:57540"/>
        <dbReference type="ChEBI" id="CHEBI:57945"/>
        <dbReference type="ChEBI" id="CHEBI:83099"/>
        <dbReference type="ChEBI" id="CHEBI:83100"/>
        <dbReference type="EC" id="1.8.1.4"/>
    </reaction>
</comment>
<gene>
    <name evidence="20" type="primary">lpdA</name>
    <name evidence="20" type="ORF">FA869_07500</name>
</gene>
<feature type="disulfide bond" description="Redox-active" evidence="16">
    <location>
        <begin position="42"/>
        <end position="47"/>
    </location>
</feature>
<evidence type="ECO:0000256" key="2">
    <source>
        <dbReference type="ARBA" id="ARBA00007532"/>
    </source>
</evidence>
<evidence type="ECO:0000256" key="12">
    <source>
        <dbReference type="ARBA" id="ARBA00023284"/>
    </source>
</evidence>
<keyword evidence="15" id="KW-0547">Nucleotide-binding</keyword>
<evidence type="ECO:0000256" key="1">
    <source>
        <dbReference type="ARBA" id="ARBA00004496"/>
    </source>
</evidence>
<dbReference type="InterPro" id="IPR016156">
    <property type="entry name" value="FAD/NAD-linked_Rdtase_dimer_sf"/>
</dbReference>
<dbReference type="Gene3D" id="3.30.390.30">
    <property type="match status" value="1"/>
</dbReference>
<keyword evidence="6" id="KW-0963">Cytoplasm</keyword>
<evidence type="ECO:0000259" key="19">
    <source>
        <dbReference type="Pfam" id="PF07992"/>
    </source>
</evidence>
<evidence type="ECO:0000256" key="4">
    <source>
        <dbReference type="ARBA" id="ARBA00012608"/>
    </source>
</evidence>
<evidence type="ECO:0000313" key="20">
    <source>
        <dbReference type="EMBL" id="TKA92591.1"/>
    </source>
</evidence>
<dbReference type="Gene3D" id="3.50.50.60">
    <property type="entry name" value="FAD/NAD(P)-binding domain"/>
    <property type="match status" value="2"/>
</dbReference>
<organism evidence="20 21">
    <name type="scientific">Halopseudomonas bauzanensis</name>
    <dbReference type="NCBI Taxonomy" id="653930"/>
    <lineage>
        <taxon>Bacteria</taxon>
        <taxon>Pseudomonadati</taxon>
        <taxon>Pseudomonadota</taxon>
        <taxon>Gammaproteobacteria</taxon>
        <taxon>Pseudomonadales</taxon>
        <taxon>Pseudomonadaceae</taxon>
        <taxon>Halopseudomonas</taxon>
    </lineage>
</organism>
<dbReference type="PRINTS" id="PR00411">
    <property type="entry name" value="PNDRDTASEI"/>
</dbReference>
<dbReference type="PRINTS" id="PR00368">
    <property type="entry name" value="FADPNR"/>
</dbReference>
<dbReference type="GO" id="GO:0004148">
    <property type="term" value="F:dihydrolipoyl dehydrogenase (NADH) activity"/>
    <property type="evidence" value="ECO:0007669"/>
    <property type="project" value="UniProtKB-EC"/>
</dbReference>
<feature type="binding site" evidence="15">
    <location>
        <position position="202"/>
    </location>
    <ligand>
        <name>NAD(+)</name>
        <dbReference type="ChEBI" id="CHEBI:57540"/>
    </ligand>
</feature>
<dbReference type="AlphaFoldDB" id="A0A4U0YS55"/>
<evidence type="ECO:0000256" key="10">
    <source>
        <dbReference type="ARBA" id="ARBA00023027"/>
    </source>
</evidence>
<evidence type="ECO:0000256" key="13">
    <source>
        <dbReference type="ARBA" id="ARBA00049187"/>
    </source>
</evidence>
<accession>A0A4U0YS55</accession>
<keyword evidence="7 17" id="KW-0285">Flavoprotein</keyword>
<dbReference type="InterPro" id="IPR012999">
    <property type="entry name" value="Pyr_OxRdtase_I_AS"/>
</dbReference>
<dbReference type="FunFam" id="3.30.390.30:FF:000001">
    <property type="entry name" value="Dihydrolipoyl dehydrogenase"/>
    <property type="match status" value="1"/>
</dbReference>
<feature type="active site" description="Proton acceptor" evidence="14">
    <location>
        <position position="442"/>
    </location>
</feature>
<dbReference type="GO" id="GO:0006103">
    <property type="term" value="P:2-oxoglutarate metabolic process"/>
    <property type="evidence" value="ECO:0007669"/>
    <property type="project" value="TreeGrafter"/>
</dbReference>
<sequence>MSRMYDVAVVGAGPGGYVAALRAAQLGLRTLLVEREELGGICLNWGCIPTKALLKGADVLHACRDAARFGIRMDNIAVDIQGLVTHSRQVSQTLVDGIGYLLKKRGVEVVLGEARLTGKGRLNVSLDGADQEFSARHIILATGARPRGLPGFPSGHPGIWTYREALRPKELPASLLIAGAGAIGCEFASLYNDLGVDVTLVEQASRLLPQEDEEVSAHMQRAFVARGITIHTGASLSWQGDGERVICQLTQGGTSTSLEAERLLLATGVQPNSEGLGLEPLGVKQERGFITVDQWCRTNVAGLYAIGDLAGGPCLAHKASHEAVLCVEQLVGVEGAQPLDRLLIPSCTYARPQVASIGLTELAAREAGYPVRIGRFSLQANGKALAAGDADGFVKTVVDDDTGELLGAHLVGHEATEQIHVLGLARQLEAGDEELSQMIFAHPTLSEAIHESILDGLGRSLHQ</sequence>
<evidence type="ECO:0000256" key="15">
    <source>
        <dbReference type="PIRSR" id="PIRSR000350-3"/>
    </source>
</evidence>
<feature type="binding site" evidence="15">
    <location>
        <position position="268"/>
    </location>
    <ligand>
        <name>NAD(+)</name>
        <dbReference type="ChEBI" id="CHEBI:57540"/>
    </ligand>
</feature>
<evidence type="ECO:0000256" key="9">
    <source>
        <dbReference type="ARBA" id="ARBA00023002"/>
    </source>
</evidence>
<dbReference type="PIRSF" id="PIRSF000350">
    <property type="entry name" value="Mercury_reductase_MerA"/>
    <property type="match status" value="1"/>
</dbReference>
<comment type="cofactor">
    <cofactor evidence="15 17">
        <name>FAD</name>
        <dbReference type="ChEBI" id="CHEBI:57692"/>
    </cofactor>
    <text evidence="15 17">Binds 1 FAD per subunit.</text>
</comment>
<dbReference type="PROSITE" id="PS00076">
    <property type="entry name" value="PYRIDINE_REDOX_1"/>
    <property type="match status" value="1"/>
</dbReference>
<dbReference type="SUPFAM" id="SSF55424">
    <property type="entry name" value="FAD/NAD-linked reductases, dimerisation (C-terminal) domain"/>
    <property type="match status" value="1"/>
</dbReference>
<keyword evidence="9 17" id="KW-0560">Oxidoreductase</keyword>
<evidence type="ECO:0000256" key="11">
    <source>
        <dbReference type="ARBA" id="ARBA00023157"/>
    </source>
</evidence>
<dbReference type="InterPro" id="IPR004099">
    <property type="entry name" value="Pyr_nucl-diS_OxRdtase_dimer"/>
</dbReference>
<dbReference type="InterPro" id="IPR036188">
    <property type="entry name" value="FAD/NAD-bd_sf"/>
</dbReference>
<comment type="miscellaneous">
    <text evidence="17">The active site is a redox-active disulfide bond.</text>
</comment>
<evidence type="ECO:0000256" key="7">
    <source>
        <dbReference type="ARBA" id="ARBA00022630"/>
    </source>
</evidence>
<keyword evidence="11" id="KW-1015">Disulfide bond</keyword>
<dbReference type="PANTHER" id="PTHR22912:SF217">
    <property type="entry name" value="DIHYDROLIPOYL DEHYDROGENASE"/>
    <property type="match status" value="1"/>
</dbReference>
<dbReference type="EC" id="1.8.1.4" evidence="4 17"/>
<protein>
    <recommendedName>
        <fullName evidence="5 17">Dihydrolipoyl dehydrogenase</fullName>
        <ecNumber evidence="4 17">1.8.1.4</ecNumber>
    </recommendedName>
</protein>
<evidence type="ECO:0000256" key="3">
    <source>
        <dbReference type="ARBA" id="ARBA00011738"/>
    </source>
</evidence>
<evidence type="ECO:0000256" key="16">
    <source>
        <dbReference type="PIRSR" id="PIRSR000350-4"/>
    </source>
</evidence>
<dbReference type="Pfam" id="PF02852">
    <property type="entry name" value="Pyr_redox_dim"/>
    <property type="match status" value="1"/>
</dbReference>
<keyword evidence="10 15" id="KW-0520">NAD</keyword>
<dbReference type="GO" id="GO:0050660">
    <property type="term" value="F:flavin adenine dinucleotide binding"/>
    <property type="evidence" value="ECO:0007669"/>
    <property type="project" value="InterPro"/>
</dbReference>
<evidence type="ECO:0000256" key="6">
    <source>
        <dbReference type="ARBA" id="ARBA00022490"/>
    </source>
</evidence>
<dbReference type="GO" id="GO:0005737">
    <property type="term" value="C:cytoplasm"/>
    <property type="evidence" value="ECO:0007669"/>
    <property type="project" value="UniProtKB-SubCell"/>
</dbReference>
<evidence type="ECO:0000256" key="17">
    <source>
        <dbReference type="RuleBase" id="RU003692"/>
    </source>
</evidence>
<proteinExistence type="inferred from homology"/>
<evidence type="ECO:0000313" key="21">
    <source>
        <dbReference type="Proteomes" id="UP000305198"/>
    </source>
</evidence>
<evidence type="ECO:0000256" key="5">
    <source>
        <dbReference type="ARBA" id="ARBA00016961"/>
    </source>
</evidence>
<dbReference type="Pfam" id="PF07992">
    <property type="entry name" value="Pyr_redox_2"/>
    <property type="match status" value="1"/>
</dbReference>
<dbReference type="InterPro" id="IPR023753">
    <property type="entry name" value="FAD/NAD-binding_dom"/>
</dbReference>
<dbReference type="NCBIfam" id="TIGR01350">
    <property type="entry name" value="lipoamide_DH"/>
    <property type="match status" value="1"/>
</dbReference>
<feature type="binding site" evidence="15">
    <location>
        <begin position="179"/>
        <end position="186"/>
    </location>
    <ligand>
        <name>NAD(+)</name>
        <dbReference type="ChEBI" id="CHEBI:57540"/>
    </ligand>
</feature>
<comment type="subunit">
    <text evidence="3">Homodimer.</text>
</comment>
<feature type="domain" description="Pyridine nucleotide-disulphide oxidoreductase dimerisation" evidence="18">
    <location>
        <begin position="344"/>
        <end position="452"/>
    </location>
</feature>
<feature type="binding site" evidence="15">
    <location>
        <position position="51"/>
    </location>
    <ligand>
        <name>FAD</name>
        <dbReference type="ChEBI" id="CHEBI:57692"/>
    </ligand>
</feature>
<evidence type="ECO:0000259" key="18">
    <source>
        <dbReference type="Pfam" id="PF02852"/>
    </source>
</evidence>
<evidence type="ECO:0000256" key="8">
    <source>
        <dbReference type="ARBA" id="ARBA00022827"/>
    </source>
</evidence>
<keyword evidence="8 15" id="KW-0274">FAD</keyword>
<keyword evidence="12 17" id="KW-0676">Redox-active center</keyword>
<feature type="binding site" evidence="15">
    <location>
        <position position="308"/>
    </location>
    <ligand>
        <name>FAD</name>
        <dbReference type="ChEBI" id="CHEBI:57692"/>
    </ligand>
</feature>
<reference evidence="20 21" key="1">
    <citation type="submission" date="2019-04" db="EMBL/GenBank/DDBJ databases">
        <title>Crypto-aerobic microbial life in anoxic (sulfidic) marine sediments.</title>
        <authorList>
            <person name="Bhattacharya S."/>
            <person name="Roy C."/>
            <person name="Mondal N."/>
            <person name="Sarkar J."/>
            <person name="Mandal S."/>
            <person name="Rameez M.J."/>
            <person name="Ghosh W."/>
        </authorList>
    </citation>
    <scope>NUCLEOTIDE SEQUENCE [LARGE SCALE GENOMIC DNA]</scope>
    <source>
        <strain evidence="20 21">SBBB</strain>
    </source>
</reference>
<dbReference type="InterPro" id="IPR001100">
    <property type="entry name" value="Pyr_nuc-diS_OxRdtase"/>
</dbReference>
<comment type="caution">
    <text evidence="20">The sequence shown here is derived from an EMBL/GenBank/DDBJ whole genome shotgun (WGS) entry which is preliminary data.</text>
</comment>
<dbReference type="PANTHER" id="PTHR22912">
    <property type="entry name" value="DISULFIDE OXIDOREDUCTASE"/>
    <property type="match status" value="1"/>
</dbReference>
<dbReference type="InterPro" id="IPR006258">
    <property type="entry name" value="Lipoamide_DH"/>
</dbReference>
<name>A0A4U0YS55_9GAMM</name>
<dbReference type="SUPFAM" id="SSF51905">
    <property type="entry name" value="FAD/NAD(P)-binding domain"/>
    <property type="match status" value="1"/>
</dbReference>
<comment type="similarity">
    <text evidence="2 17">Belongs to the class-I pyridine nucleotide-disulfide oxidoreductase family.</text>
</comment>
<evidence type="ECO:0000256" key="14">
    <source>
        <dbReference type="PIRSR" id="PIRSR000350-2"/>
    </source>
</evidence>
<feature type="domain" description="FAD/NAD(P)-binding" evidence="19">
    <location>
        <begin position="5"/>
        <end position="323"/>
    </location>
</feature>
<dbReference type="InterPro" id="IPR050151">
    <property type="entry name" value="Class-I_Pyr_Nuc-Dis_Oxidored"/>
</dbReference>